<evidence type="ECO:0000256" key="1">
    <source>
        <dbReference type="SAM" id="MobiDB-lite"/>
    </source>
</evidence>
<name>A0ABT6CIB7_9SPHN</name>
<dbReference type="EMBL" id="JAROCY010000009">
    <property type="protein sequence ID" value="MDF8333665.1"/>
    <property type="molecule type" value="Genomic_DNA"/>
</dbReference>
<sequence length="459" mass="51372">MGEIVKKTITAMPDGRRVQFEMFFTLPDFSDVSLRDYQETMQRPFFSLSKKKRLKPIEYVSPDKSVTVHVSPNPAYGMATIWDADIMIYLASHLNELRERGENDLSPTIRVQPGDLLKRICWGVSGRAYERLVGALDRLQATTIKTNIRANSKTRETTFSWIDSYTHLVDERTQRSLGMEITLSKWFFDGVMDKRNVLAISPLYFEITSGLGKWLYRASRKHAGGNGAAGFTIGFETLHQKSGSESSLPSFKNKILELARANALPDIHLEVIGAETPRPKLKMVMRRHLEDKASCNPATGKPPSPSPSPSPSPRSPQATSRRPGPSALPAAAPSERDAPSREDVEFIDASLMRSLINRTTENLASSERANRKASPAHREAELPRSVARPVARTAKTVLGEATLMAIEAECPGWDLDALMAQFDLFLNANPDELPRNYAVRFHGFVRKHHERNKHLLRGV</sequence>
<gene>
    <name evidence="2" type="ORF">POM99_10675</name>
</gene>
<proteinExistence type="predicted"/>
<evidence type="ECO:0000313" key="2">
    <source>
        <dbReference type="EMBL" id="MDF8333665.1"/>
    </source>
</evidence>
<feature type="region of interest" description="Disordered" evidence="1">
    <location>
        <begin position="293"/>
        <end position="341"/>
    </location>
</feature>
<dbReference type="Proteomes" id="UP001222770">
    <property type="component" value="Unassembled WGS sequence"/>
</dbReference>
<protein>
    <submittedName>
        <fullName evidence="2">Replication initiator protein A</fullName>
    </submittedName>
</protein>
<accession>A0ABT6CIB7</accession>
<organism evidence="2 3">
    <name type="scientific">Novosphingobium cyanobacteriorum</name>
    <dbReference type="NCBI Taxonomy" id="3024215"/>
    <lineage>
        <taxon>Bacteria</taxon>
        <taxon>Pseudomonadati</taxon>
        <taxon>Pseudomonadota</taxon>
        <taxon>Alphaproteobacteria</taxon>
        <taxon>Sphingomonadales</taxon>
        <taxon>Sphingomonadaceae</taxon>
        <taxon>Novosphingobium</taxon>
    </lineage>
</organism>
<evidence type="ECO:0000313" key="3">
    <source>
        <dbReference type="Proteomes" id="UP001222770"/>
    </source>
</evidence>
<feature type="compositionally biased region" description="Low complexity" evidence="1">
    <location>
        <begin position="320"/>
        <end position="333"/>
    </location>
</feature>
<dbReference type="RefSeq" id="WP_277277583.1">
    <property type="nucleotide sequence ID" value="NZ_JAROCY010000009.1"/>
</dbReference>
<dbReference type="Pfam" id="PF10134">
    <property type="entry name" value="RPA"/>
    <property type="match status" value="1"/>
</dbReference>
<dbReference type="InterPro" id="IPR018777">
    <property type="entry name" value="Replication_initiator_prot_A"/>
</dbReference>
<reference evidence="2 3" key="1">
    <citation type="submission" date="2023-03" db="EMBL/GenBank/DDBJ databases">
        <title>Novosphingobium cyanobacteriorum sp. nov., isolated from a eutrophic reservoir during the Microcystis bloom period.</title>
        <authorList>
            <person name="Kang M."/>
            <person name="Le V."/>
            <person name="Ko S.-R."/>
            <person name="Lee S.-A."/>
            <person name="Ahn C.-Y."/>
        </authorList>
    </citation>
    <scope>NUCLEOTIDE SEQUENCE [LARGE SCALE GENOMIC DNA]</scope>
    <source>
        <strain evidence="2 3">HBC54</strain>
    </source>
</reference>
<comment type="caution">
    <text evidence="2">The sequence shown here is derived from an EMBL/GenBank/DDBJ whole genome shotgun (WGS) entry which is preliminary data.</text>
</comment>
<feature type="region of interest" description="Disordered" evidence="1">
    <location>
        <begin position="362"/>
        <end position="385"/>
    </location>
</feature>
<feature type="compositionally biased region" description="Pro residues" evidence="1">
    <location>
        <begin position="300"/>
        <end position="314"/>
    </location>
</feature>
<keyword evidence="3" id="KW-1185">Reference proteome</keyword>